<keyword evidence="2" id="KW-1185">Reference proteome</keyword>
<sequence>MPKLRNRELKQEGVPVLLGTRRQFRGLCAVSV</sequence>
<proteinExistence type="predicted"/>
<protein>
    <submittedName>
        <fullName evidence="1">Uncharacterized protein</fullName>
    </submittedName>
</protein>
<reference evidence="1 2" key="1">
    <citation type="submission" date="2019-05" db="EMBL/GenBank/DDBJ databases">
        <title>Another draft genome of Portunus trituberculatus and its Hox gene families provides insights of decapod evolution.</title>
        <authorList>
            <person name="Jeong J.-H."/>
            <person name="Song I."/>
            <person name="Kim S."/>
            <person name="Choi T."/>
            <person name="Kim D."/>
            <person name="Ryu S."/>
            <person name="Kim W."/>
        </authorList>
    </citation>
    <scope>NUCLEOTIDE SEQUENCE [LARGE SCALE GENOMIC DNA]</scope>
    <source>
        <tissue evidence="1">Muscle</tissue>
    </source>
</reference>
<evidence type="ECO:0000313" key="1">
    <source>
        <dbReference type="EMBL" id="MPC78083.1"/>
    </source>
</evidence>
<name>A0A5B7I714_PORTR</name>
<evidence type="ECO:0000313" key="2">
    <source>
        <dbReference type="Proteomes" id="UP000324222"/>
    </source>
</evidence>
<organism evidence="1 2">
    <name type="scientific">Portunus trituberculatus</name>
    <name type="common">Swimming crab</name>
    <name type="synonym">Neptunus trituberculatus</name>
    <dbReference type="NCBI Taxonomy" id="210409"/>
    <lineage>
        <taxon>Eukaryota</taxon>
        <taxon>Metazoa</taxon>
        <taxon>Ecdysozoa</taxon>
        <taxon>Arthropoda</taxon>
        <taxon>Crustacea</taxon>
        <taxon>Multicrustacea</taxon>
        <taxon>Malacostraca</taxon>
        <taxon>Eumalacostraca</taxon>
        <taxon>Eucarida</taxon>
        <taxon>Decapoda</taxon>
        <taxon>Pleocyemata</taxon>
        <taxon>Brachyura</taxon>
        <taxon>Eubrachyura</taxon>
        <taxon>Portunoidea</taxon>
        <taxon>Portunidae</taxon>
        <taxon>Portuninae</taxon>
        <taxon>Portunus</taxon>
    </lineage>
</organism>
<dbReference type="Proteomes" id="UP000324222">
    <property type="component" value="Unassembled WGS sequence"/>
</dbReference>
<accession>A0A5B7I714</accession>
<comment type="caution">
    <text evidence="1">The sequence shown here is derived from an EMBL/GenBank/DDBJ whole genome shotgun (WGS) entry which is preliminary data.</text>
</comment>
<dbReference type="EMBL" id="VSRR010047558">
    <property type="protein sequence ID" value="MPC78083.1"/>
    <property type="molecule type" value="Genomic_DNA"/>
</dbReference>
<gene>
    <name evidence="1" type="ORF">E2C01_072558</name>
</gene>
<dbReference type="AlphaFoldDB" id="A0A5B7I714"/>